<dbReference type="InterPro" id="IPR009061">
    <property type="entry name" value="DNA-bd_dom_put_sf"/>
</dbReference>
<proteinExistence type="predicted"/>
<dbReference type="InterPro" id="IPR000551">
    <property type="entry name" value="MerR-type_HTH_dom"/>
</dbReference>
<dbReference type="Proteomes" id="UP001183615">
    <property type="component" value="Unassembled WGS sequence"/>
</dbReference>
<dbReference type="PRINTS" id="PR00040">
    <property type="entry name" value="HTHMERR"/>
</dbReference>
<name>A0ABU2RZJ8_9ACTN</name>
<feature type="region of interest" description="Disordered" evidence="5">
    <location>
        <begin position="216"/>
        <end position="236"/>
    </location>
</feature>
<sequence length="251" mass="27840">MAWKVGELARRTGLTVRTLHHYERIGLLEPAERTRSGHRLYDEAGAARLYQVVALRELGLSLDAVRTALDGELGMGTVLHEHLTQVERQLGTLRLLHRRLSAVLSADAAARTPADFLDLIEKVTTMEETVQKHFSEEQLAKLAARREALGDEAISSAEQEWPQLIANVQAEMDAGTDPADPRVQALARRWAELVEAFHGGDPELRESLNQMYAEQAEQAEHAEDSERPRQEACGPAPQLLEYVGRAWAAAG</sequence>
<keyword evidence="4" id="KW-0804">Transcription</keyword>
<dbReference type="SMART" id="SM00422">
    <property type="entry name" value="HTH_MERR"/>
    <property type="match status" value="1"/>
</dbReference>
<gene>
    <name evidence="7" type="ORF">RM779_03250</name>
</gene>
<accession>A0ABU2RZJ8</accession>
<keyword evidence="8" id="KW-1185">Reference proteome</keyword>
<feature type="compositionally biased region" description="Basic and acidic residues" evidence="5">
    <location>
        <begin position="218"/>
        <end position="230"/>
    </location>
</feature>
<dbReference type="EMBL" id="JAVREV010000002">
    <property type="protein sequence ID" value="MDT0441619.1"/>
    <property type="molecule type" value="Genomic_DNA"/>
</dbReference>
<protein>
    <submittedName>
        <fullName evidence="7">MerR family transcriptional regulator</fullName>
    </submittedName>
</protein>
<keyword evidence="2" id="KW-0238">DNA-binding</keyword>
<dbReference type="RefSeq" id="WP_311615572.1">
    <property type="nucleotide sequence ID" value="NZ_JAVREV010000002.1"/>
</dbReference>
<evidence type="ECO:0000313" key="7">
    <source>
        <dbReference type="EMBL" id="MDT0441619.1"/>
    </source>
</evidence>
<evidence type="ECO:0000256" key="3">
    <source>
        <dbReference type="ARBA" id="ARBA00023159"/>
    </source>
</evidence>
<dbReference type="InterPro" id="IPR047057">
    <property type="entry name" value="MerR_fam"/>
</dbReference>
<dbReference type="Gene3D" id="1.10.1660.10">
    <property type="match status" value="1"/>
</dbReference>
<evidence type="ECO:0000256" key="2">
    <source>
        <dbReference type="ARBA" id="ARBA00023125"/>
    </source>
</evidence>
<dbReference type="Gene3D" id="1.10.490.50">
    <property type="entry name" value="Antibiotic binding domain of TipA-like multidrug resistance regulators"/>
    <property type="match status" value="1"/>
</dbReference>
<keyword evidence="3" id="KW-0010">Activator</keyword>
<evidence type="ECO:0000256" key="5">
    <source>
        <dbReference type="SAM" id="MobiDB-lite"/>
    </source>
</evidence>
<evidence type="ECO:0000313" key="8">
    <source>
        <dbReference type="Proteomes" id="UP001183615"/>
    </source>
</evidence>
<dbReference type="Pfam" id="PF13411">
    <property type="entry name" value="MerR_1"/>
    <property type="match status" value="1"/>
</dbReference>
<organism evidence="7 8">
    <name type="scientific">Streptomyces johnsoniae</name>
    <dbReference type="NCBI Taxonomy" id="3075532"/>
    <lineage>
        <taxon>Bacteria</taxon>
        <taxon>Bacillati</taxon>
        <taxon>Actinomycetota</taxon>
        <taxon>Actinomycetes</taxon>
        <taxon>Kitasatosporales</taxon>
        <taxon>Streptomycetaceae</taxon>
        <taxon>Streptomyces</taxon>
    </lineage>
</organism>
<dbReference type="InterPro" id="IPR012925">
    <property type="entry name" value="TipAS_dom"/>
</dbReference>
<comment type="caution">
    <text evidence="7">The sequence shown here is derived from an EMBL/GenBank/DDBJ whole genome shotgun (WGS) entry which is preliminary data.</text>
</comment>
<dbReference type="SUPFAM" id="SSF46955">
    <property type="entry name" value="Putative DNA-binding domain"/>
    <property type="match status" value="1"/>
</dbReference>
<dbReference type="PROSITE" id="PS50937">
    <property type="entry name" value="HTH_MERR_2"/>
    <property type="match status" value="1"/>
</dbReference>
<evidence type="ECO:0000256" key="1">
    <source>
        <dbReference type="ARBA" id="ARBA00023015"/>
    </source>
</evidence>
<dbReference type="SUPFAM" id="SSF89082">
    <property type="entry name" value="Antibiotic binding domain of TipA-like multidrug resistance regulators"/>
    <property type="match status" value="1"/>
</dbReference>
<feature type="domain" description="HTH merR-type" evidence="6">
    <location>
        <begin position="2"/>
        <end position="71"/>
    </location>
</feature>
<keyword evidence="1" id="KW-0805">Transcription regulation</keyword>
<evidence type="ECO:0000259" key="6">
    <source>
        <dbReference type="PROSITE" id="PS50937"/>
    </source>
</evidence>
<evidence type="ECO:0000256" key="4">
    <source>
        <dbReference type="ARBA" id="ARBA00023163"/>
    </source>
</evidence>
<dbReference type="PROSITE" id="PS00552">
    <property type="entry name" value="HTH_MERR_1"/>
    <property type="match status" value="1"/>
</dbReference>
<dbReference type="PANTHER" id="PTHR30204:SF90">
    <property type="entry name" value="HTH-TYPE TRANSCRIPTIONAL ACTIVATOR MTA"/>
    <property type="match status" value="1"/>
</dbReference>
<reference evidence="8" key="1">
    <citation type="submission" date="2023-07" db="EMBL/GenBank/DDBJ databases">
        <title>30 novel species of actinomycetes from the DSMZ collection.</title>
        <authorList>
            <person name="Nouioui I."/>
        </authorList>
    </citation>
    <scope>NUCLEOTIDE SEQUENCE [LARGE SCALE GENOMIC DNA]</scope>
    <source>
        <strain evidence="8">DSM 41886</strain>
    </source>
</reference>
<dbReference type="Pfam" id="PF07739">
    <property type="entry name" value="TipAS"/>
    <property type="match status" value="1"/>
</dbReference>
<dbReference type="InterPro" id="IPR036244">
    <property type="entry name" value="TipA-like_antibiotic-bd"/>
</dbReference>
<dbReference type="PANTHER" id="PTHR30204">
    <property type="entry name" value="REDOX-CYCLING DRUG-SENSING TRANSCRIPTIONAL ACTIVATOR SOXR"/>
    <property type="match status" value="1"/>
</dbReference>